<dbReference type="Proteomes" id="UP000265692">
    <property type="component" value="Unassembled WGS sequence"/>
</dbReference>
<dbReference type="OrthoDB" id="118834at2"/>
<keyword evidence="3" id="KW-1185">Reference proteome</keyword>
<evidence type="ECO:0000313" key="3">
    <source>
        <dbReference type="Proteomes" id="UP000265692"/>
    </source>
</evidence>
<organism evidence="2 3">
    <name type="scientific">Ureibacillus yapensis</name>
    <dbReference type="NCBI Taxonomy" id="2304605"/>
    <lineage>
        <taxon>Bacteria</taxon>
        <taxon>Bacillati</taxon>
        <taxon>Bacillota</taxon>
        <taxon>Bacilli</taxon>
        <taxon>Bacillales</taxon>
        <taxon>Caryophanaceae</taxon>
        <taxon>Ureibacillus</taxon>
    </lineage>
</organism>
<protein>
    <submittedName>
        <fullName evidence="2">Lipocalin-like domain-containing protein</fullName>
    </submittedName>
</protein>
<dbReference type="EMBL" id="QWEI01000001">
    <property type="protein sequence ID" value="RHW40158.1"/>
    <property type="molecule type" value="Genomic_DNA"/>
</dbReference>
<feature type="domain" description="Lipocalin-like" evidence="1">
    <location>
        <begin position="14"/>
        <end position="125"/>
    </location>
</feature>
<dbReference type="AlphaFoldDB" id="A0A396SIN0"/>
<comment type="caution">
    <text evidence="2">The sequence shown here is derived from an EMBL/GenBank/DDBJ whole genome shotgun (WGS) entry which is preliminary data.</text>
</comment>
<accession>A0A396SIN0</accession>
<name>A0A396SIN0_9BACL</name>
<proteinExistence type="predicted"/>
<evidence type="ECO:0000313" key="2">
    <source>
        <dbReference type="EMBL" id="RHW40158.1"/>
    </source>
</evidence>
<gene>
    <name evidence="2" type="ORF">D1B33_00505</name>
</gene>
<reference evidence="2 3" key="1">
    <citation type="submission" date="2018-08" db="EMBL/GenBank/DDBJ databases">
        <title>Lysinibacillus sp. YLB-03 draft genome sequence.</title>
        <authorList>
            <person name="Yu L."/>
        </authorList>
    </citation>
    <scope>NUCLEOTIDE SEQUENCE [LARGE SCALE GENOMIC DNA]</scope>
    <source>
        <strain evidence="2 3">YLB-03</strain>
    </source>
</reference>
<evidence type="ECO:0000259" key="1">
    <source>
        <dbReference type="Pfam" id="PF13924"/>
    </source>
</evidence>
<dbReference type="InterPro" id="IPR024311">
    <property type="entry name" value="Lipocalin-like"/>
</dbReference>
<sequence>MQEKQGRSLKEQVIGVWSLVSYQSQNDEGNIIYPLGKDATGFIMYHPEGYMSAQLMRQGRPVYASGDLHEGTKDEMAEAAFGYLAYAGKYEVNEETNTLTHHMEVSMNPTWLGQQQPRVGSIEGEILSIYNGLNPNDRLVWKRVNNFDI</sequence>
<dbReference type="Pfam" id="PF13924">
    <property type="entry name" value="Lipocalin_5"/>
    <property type="match status" value="1"/>
</dbReference>